<comment type="caution">
    <text evidence="1">The sequence shown here is derived from an EMBL/GenBank/DDBJ whole genome shotgun (WGS) entry which is preliminary data.</text>
</comment>
<gene>
    <name evidence="1" type="ORF">S01H1_56295</name>
</gene>
<dbReference type="AlphaFoldDB" id="X0VG86"/>
<dbReference type="EMBL" id="BARS01036644">
    <property type="protein sequence ID" value="GAG17304.1"/>
    <property type="molecule type" value="Genomic_DNA"/>
</dbReference>
<accession>X0VG86</accession>
<evidence type="ECO:0000313" key="1">
    <source>
        <dbReference type="EMBL" id="GAG17304.1"/>
    </source>
</evidence>
<proteinExistence type="predicted"/>
<name>X0VG86_9ZZZZ</name>
<reference evidence="1" key="1">
    <citation type="journal article" date="2014" name="Front. Microbiol.">
        <title>High frequency of phylogenetically diverse reductive dehalogenase-homologous genes in deep subseafloor sedimentary metagenomes.</title>
        <authorList>
            <person name="Kawai M."/>
            <person name="Futagami T."/>
            <person name="Toyoda A."/>
            <person name="Takaki Y."/>
            <person name="Nishi S."/>
            <person name="Hori S."/>
            <person name="Arai W."/>
            <person name="Tsubouchi T."/>
            <person name="Morono Y."/>
            <person name="Uchiyama I."/>
            <person name="Ito T."/>
            <person name="Fujiyama A."/>
            <person name="Inagaki F."/>
            <person name="Takami H."/>
        </authorList>
    </citation>
    <scope>NUCLEOTIDE SEQUENCE</scope>
    <source>
        <strain evidence="1">Expedition CK06-06</strain>
    </source>
</reference>
<sequence length="102" mass="12222">MSECEKLKDIKSCHKCIDRREHHETCVDGYIQVYEDEETILDALKWVDTLIDHYKARHTPDKALYWVQREIKTRIVISEYPDNDGTRFVDARNQLLRVDDKL</sequence>
<protein>
    <submittedName>
        <fullName evidence="1">Uncharacterized protein</fullName>
    </submittedName>
</protein>
<organism evidence="1">
    <name type="scientific">marine sediment metagenome</name>
    <dbReference type="NCBI Taxonomy" id="412755"/>
    <lineage>
        <taxon>unclassified sequences</taxon>
        <taxon>metagenomes</taxon>
        <taxon>ecological metagenomes</taxon>
    </lineage>
</organism>